<dbReference type="EMBL" id="BKCJ010008060">
    <property type="protein sequence ID" value="GEU80344.1"/>
    <property type="molecule type" value="Genomic_DNA"/>
</dbReference>
<feature type="compositionally biased region" description="Basic and acidic residues" evidence="1">
    <location>
        <begin position="799"/>
        <end position="810"/>
    </location>
</feature>
<dbReference type="AlphaFoldDB" id="A0A6L2N756"/>
<evidence type="ECO:0000259" key="3">
    <source>
        <dbReference type="Pfam" id="PF13976"/>
    </source>
</evidence>
<feature type="compositionally biased region" description="Low complexity" evidence="1">
    <location>
        <begin position="592"/>
        <end position="601"/>
    </location>
</feature>
<proteinExistence type="predicted"/>
<feature type="compositionally biased region" description="Basic and acidic residues" evidence="1">
    <location>
        <begin position="178"/>
        <end position="218"/>
    </location>
</feature>
<gene>
    <name evidence="4" type="ORF">Tci_052322</name>
</gene>
<evidence type="ECO:0000313" key="4">
    <source>
        <dbReference type="EMBL" id="GEU80344.1"/>
    </source>
</evidence>
<feature type="domain" description="Reverse transcriptase Ty1/copia-type" evidence="2">
    <location>
        <begin position="265"/>
        <end position="456"/>
    </location>
</feature>
<dbReference type="PANTHER" id="PTHR11439:SF495">
    <property type="entry name" value="REVERSE TRANSCRIPTASE, RNA-DEPENDENT DNA POLYMERASE-RELATED"/>
    <property type="match status" value="1"/>
</dbReference>
<feature type="region of interest" description="Disordered" evidence="1">
    <location>
        <begin position="773"/>
        <end position="810"/>
    </location>
</feature>
<evidence type="ECO:0000256" key="1">
    <source>
        <dbReference type="SAM" id="MobiDB-lite"/>
    </source>
</evidence>
<feature type="region of interest" description="Disordered" evidence="1">
    <location>
        <begin position="576"/>
        <end position="619"/>
    </location>
</feature>
<feature type="domain" description="GAG-pre-integrase" evidence="3">
    <location>
        <begin position="40"/>
        <end position="94"/>
    </location>
</feature>
<evidence type="ECO:0000259" key="2">
    <source>
        <dbReference type="Pfam" id="PF07727"/>
    </source>
</evidence>
<name>A0A6L2N756_TANCI</name>
<dbReference type="InterPro" id="IPR013103">
    <property type="entry name" value="RVT_2"/>
</dbReference>
<dbReference type="SUPFAM" id="SSF56672">
    <property type="entry name" value="DNA/RNA polymerases"/>
    <property type="match status" value="1"/>
</dbReference>
<feature type="compositionally biased region" description="Low complexity" evidence="1">
    <location>
        <begin position="787"/>
        <end position="796"/>
    </location>
</feature>
<reference evidence="4" key="1">
    <citation type="journal article" date="2019" name="Sci. Rep.">
        <title>Draft genome of Tanacetum cinerariifolium, the natural source of mosquito coil.</title>
        <authorList>
            <person name="Yamashiro T."/>
            <person name="Shiraishi A."/>
            <person name="Satake H."/>
            <person name="Nakayama K."/>
        </authorList>
    </citation>
    <scope>NUCLEOTIDE SEQUENCE</scope>
</reference>
<feature type="compositionally biased region" description="Basic residues" evidence="1">
    <location>
        <begin position="602"/>
        <end position="611"/>
    </location>
</feature>
<organism evidence="4">
    <name type="scientific">Tanacetum cinerariifolium</name>
    <name type="common">Dalmatian daisy</name>
    <name type="synonym">Chrysanthemum cinerariifolium</name>
    <dbReference type="NCBI Taxonomy" id="118510"/>
    <lineage>
        <taxon>Eukaryota</taxon>
        <taxon>Viridiplantae</taxon>
        <taxon>Streptophyta</taxon>
        <taxon>Embryophyta</taxon>
        <taxon>Tracheophyta</taxon>
        <taxon>Spermatophyta</taxon>
        <taxon>Magnoliopsida</taxon>
        <taxon>eudicotyledons</taxon>
        <taxon>Gunneridae</taxon>
        <taxon>Pentapetalae</taxon>
        <taxon>asterids</taxon>
        <taxon>campanulids</taxon>
        <taxon>Asterales</taxon>
        <taxon>Asteraceae</taxon>
        <taxon>Asteroideae</taxon>
        <taxon>Anthemideae</taxon>
        <taxon>Anthemidinae</taxon>
        <taxon>Tanacetum</taxon>
    </lineage>
</organism>
<comment type="caution">
    <text evidence="4">The sequence shown here is derived from an EMBL/GenBank/DDBJ whole genome shotgun (WGS) entry which is preliminary data.</text>
</comment>
<protein>
    <submittedName>
        <fullName evidence="4">Retrovirus-related Pol polyprotein from transposon TNT 1-94</fullName>
    </submittedName>
</protein>
<sequence length="974" mass="110671">MEAGIKFRKFKEKASSILEVGWLGEDIVLLTIQRVPRKRNMYSVDLKNIVPKGGLTCLFTKATSDKSKLWHRRLRHLNFKTMNKLVKGNLVRGKFSGKADEGFFVGYFLNSKAFRVFNSRKMIVEENLHIRFSESTPNVVGSGPNRLFDIDALTRTMNYKPIVADTQSIDFASTRSNDFADPKTSHDDGFKPSSDDGKKVNEDPSKESICKDLEKEDNVNNTNNVNVAGPIEVNVVVGKTSIKLPNDPNMPTLEDEELLQFMLQEVRTLVDLPNGKRAIGTKWGFRNKTDERGIMIRNKAILVTQGYTQEEEIDYDEVFASVARIKAIRLFLAYASFKDFMVYQMDVKSVFLYEKTKEEVYVCQPPRFEDPDFSDRVYKLEKALYGLHQAPRAWYETLSTYLLDNGFQRGKIDNTLFIISHKDDILLIQVYVDDIIFGSTKKELCIAFKKLMFTEVKNASTPMETQPLLKDEDGEEVDVHMYRSMIGPLMYLTSSRPDIMFAVCVCARYQVNLKVSHLHAMKRIFRVDGKEINITESSVRRDLRLADEEGVDCLPNSTIFENLKLMSILVQNPMGEGSAIPTDPQHTPIILQPSSSQPQKTQKPKKPKRKNTQVPQSSGSTKIFVDEAVYKELDDILVRAASIASSLEVEQDSEKTKTTQALEITSLKRRVKKLEKSKGQELISLKDYIRDLHGEDVFVEKEVANKKVNDEIQKVVEEVEDNNTAKLIVDAAQVSVAGEVNADSIATTVSAAATITTKEINLAQVHVEIKTSKPKAKGSVLQEPSESITTTTTISSNKSQDKERLEREKAQKEQEANIALIEEWDDVQVKIDADYQLARRLQTEEQEELTDAEKAILFLQLLKKAGEELTQESAKKQKVEDDKETTKLKQLMKIIPDEEDVAIDAIPLAVKPPGIVDWKIYKEEMKSYYQIIRADGKSKMYMLFSQMLQSFDKEDLGSNMEDATRIRSFRMEAT</sequence>
<dbReference type="Pfam" id="PF13976">
    <property type="entry name" value="gag_pre-integrs"/>
    <property type="match status" value="1"/>
</dbReference>
<dbReference type="InterPro" id="IPR043502">
    <property type="entry name" value="DNA/RNA_pol_sf"/>
</dbReference>
<dbReference type="InterPro" id="IPR025724">
    <property type="entry name" value="GAG-pre-integrase_dom"/>
</dbReference>
<feature type="region of interest" description="Disordered" evidence="1">
    <location>
        <begin position="174"/>
        <end position="224"/>
    </location>
</feature>
<accession>A0A6L2N756</accession>
<dbReference type="Pfam" id="PF07727">
    <property type="entry name" value="RVT_2"/>
    <property type="match status" value="1"/>
</dbReference>
<dbReference type="PANTHER" id="PTHR11439">
    <property type="entry name" value="GAG-POL-RELATED RETROTRANSPOSON"/>
    <property type="match status" value="1"/>
</dbReference>